<evidence type="ECO:0000313" key="2">
    <source>
        <dbReference type="Proteomes" id="UP000001932"/>
    </source>
</evidence>
<accession>Q2NQE7</accession>
<dbReference type="KEGG" id="sgl:SG2353"/>
<dbReference type="Proteomes" id="UP000001932">
    <property type="component" value="Chromosome"/>
</dbReference>
<dbReference type="eggNOG" id="ENOG5032VNQ">
    <property type="taxonomic scope" value="Bacteria"/>
</dbReference>
<keyword evidence="2" id="KW-1185">Reference proteome</keyword>
<dbReference type="Pfam" id="PF23840">
    <property type="entry name" value="Phage_tail_terminator"/>
    <property type="match status" value="1"/>
</dbReference>
<dbReference type="HOGENOM" id="CLU_124391_0_0_6"/>
<dbReference type="RefSeq" id="WP_011412159.1">
    <property type="nucleotide sequence ID" value="NC_007712.1"/>
</dbReference>
<protein>
    <submittedName>
        <fullName evidence="1">Hypothetical phage protein</fullName>
    </submittedName>
</protein>
<dbReference type="InterPro" id="IPR056912">
    <property type="entry name" value="Phage_JBD30_tail_term-like"/>
</dbReference>
<organism evidence="1 2">
    <name type="scientific">Sodalis glossinidius (strain morsitans)</name>
    <dbReference type="NCBI Taxonomy" id="343509"/>
    <lineage>
        <taxon>Bacteria</taxon>
        <taxon>Pseudomonadati</taxon>
        <taxon>Pseudomonadota</taxon>
        <taxon>Gammaproteobacteria</taxon>
        <taxon>Enterobacterales</taxon>
        <taxon>Bruguierivoracaceae</taxon>
        <taxon>Sodalis</taxon>
    </lineage>
</organism>
<dbReference type="EMBL" id="AP008232">
    <property type="protein sequence ID" value="BAE75628.1"/>
    <property type="molecule type" value="Genomic_DNA"/>
</dbReference>
<dbReference type="AlphaFoldDB" id="Q2NQE7"/>
<dbReference type="OrthoDB" id="6955362at2"/>
<proteinExistence type="predicted"/>
<gene>
    <name evidence="1" type="ordered locus">SG2353</name>
</gene>
<evidence type="ECO:0000313" key="1">
    <source>
        <dbReference type="EMBL" id="BAE75628.1"/>
    </source>
</evidence>
<name>Q2NQE7_SODGM</name>
<dbReference type="BioCyc" id="SGLO343509:SGP1_RS21400-MONOMER"/>
<sequence>MKLSPIIGAIRTYCPRFESRVGGAAEYVAALETNYLPLPSAYVIPGEDATGEQRSQTDYWQALTENFSVAVFLRNTDERAQEAACDIIDEVRREIWHAILGWETESGCCAIEYDSSDLIDVNRARLVWQFNFKVDTDIHFESTRQYADINNLHNLHTVSIDLTEQSSSIHHNTTVHYDEAGA</sequence>
<reference evidence="1 2" key="1">
    <citation type="journal article" date="2006" name="Genome Res.">
        <title>Massive genome erosion and functional adaptations provide insights into the symbiotic lifestyle of Sodalis glossinidius in the tsetse host.</title>
        <authorList>
            <person name="Toh H."/>
            <person name="Weiss B.L."/>
            <person name="Perkin S.A.H."/>
            <person name="Yamashita A."/>
            <person name="Oshima K."/>
            <person name="Hattori M."/>
            <person name="Aksoy S."/>
        </authorList>
    </citation>
    <scope>NUCLEOTIDE SEQUENCE [LARGE SCALE GENOMIC DNA]</scope>
    <source>
        <strain evidence="2">morsitans</strain>
    </source>
</reference>